<dbReference type="Proteomes" id="UP000076798">
    <property type="component" value="Unassembled WGS sequence"/>
</dbReference>
<proteinExistence type="predicted"/>
<accession>A0A165XG02</accession>
<feature type="region of interest" description="Disordered" evidence="1">
    <location>
        <begin position="1"/>
        <end position="34"/>
    </location>
</feature>
<evidence type="ECO:0000256" key="1">
    <source>
        <dbReference type="SAM" id="MobiDB-lite"/>
    </source>
</evidence>
<reference evidence="2 3" key="1">
    <citation type="journal article" date="2016" name="Mol. Biol. Evol.">
        <title>Comparative Genomics of Early-Diverging Mushroom-Forming Fungi Provides Insights into the Origins of Lignocellulose Decay Capabilities.</title>
        <authorList>
            <person name="Nagy L.G."/>
            <person name="Riley R."/>
            <person name="Tritt A."/>
            <person name="Adam C."/>
            <person name="Daum C."/>
            <person name="Floudas D."/>
            <person name="Sun H."/>
            <person name="Yadav J.S."/>
            <person name="Pangilinan J."/>
            <person name="Larsson K.H."/>
            <person name="Matsuura K."/>
            <person name="Barry K."/>
            <person name="Labutti K."/>
            <person name="Kuo R."/>
            <person name="Ohm R.A."/>
            <person name="Bhattacharya S.S."/>
            <person name="Shirouzu T."/>
            <person name="Yoshinaga Y."/>
            <person name="Martin F.M."/>
            <person name="Grigoriev I.V."/>
            <person name="Hibbett D.S."/>
        </authorList>
    </citation>
    <scope>NUCLEOTIDE SEQUENCE [LARGE SCALE GENOMIC DNA]</scope>
    <source>
        <strain evidence="2 3">HHB10207 ss-3</strain>
    </source>
</reference>
<protein>
    <submittedName>
        <fullName evidence="2">Uncharacterized protein</fullName>
    </submittedName>
</protein>
<dbReference type="AlphaFoldDB" id="A0A165XG02"/>
<dbReference type="EMBL" id="KV428379">
    <property type="protein sequence ID" value="KZT32156.1"/>
    <property type="molecule type" value="Genomic_DNA"/>
</dbReference>
<organism evidence="2 3">
    <name type="scientific">Sistotremastrum suecicum HHB10207 ss-3</name>
    <dbReference type="NCBI Taxonomy" id="1314776"/>
    <lineage>
        <taxon>Eukaryota</taxon>
        <taxon>Fungi</taxon>
        <taxon>Dikarya</taxon>
        <taxon>Basidiomycota</taxon>
        <taxon>Agaricomycotina</taxon>
        <taxon>Agaricomycetes</taxon>
        <taxon>Sistotremastrales</taxon>
        <taxon>Sistotremastraceae</taxon>
        <taxon>Sistotremastrum</taxon>
    </lineage>
</organism>
<gene>
    <name evidence="2" type="ORF">SISSUDRAFT_575992</name>
</gene>
<sequence length="121" mass="13457">MPAHPLLRYQESPMSTTPPNEVPPPQAAPAPDQFDTPIFHRLLNLIAEQTAAIKEQGATLSSHSEKLDTLVKDAMKGEVFVAAISLVSDRVDQMSSRTTKKQIHWRVNKCGAPFTRSPQRR</sequence>
<evidence type="ECO:0000313" key="3">
    <source>
        <dbReference type="Proteomes" id="UP000076798"/>
    </source>
</evidence>
<name>A0A165XG02_9AGAM</name>
<evidence type="ECO:0000313" key="2">
    <source>
        <dbReference type="EMBL" id="KZT32156.1"/>
    </source>
</evidence>
<keyword evidence="3" id="KW-1185">Reference proteome</keyword>